<reference evidence="12 13" key="1">
    <citation type="journal article" date="2016" name="Nat. Commun.">
        <title>Thousands of microbial genomes shed light on interconnected biogeochemical processes in an aquifer system.</title>
        <authorList>
            <person name="Anantharaman K."/>
            <person name="Brown C.T."/>
            <person name="Hug L.A."/>
            <person name="Sharon I."/>
            <person name="Castelle C.J."/>
            <person name="Probst A.J."/>
            <person name="Thomas B.C."/>
            <person name="Singh A."/>
            <person name="Wilkins M.J."/>
            <person name="Karaoz U."/>
            <person name="Brodie E.L."/>
            <person name="Williams K.H."/>
            <person name="Hubbard S.S."/>
            <person name="Banfield J.F."/>
        </authorList>
    </citation>
    <scope>NUCLEOTIDE SEQUENCE [LARGE SCALE GENOMIC DNA]</scope>
</reference>
<dbReference type="SMART" id="SM00433">
    <property type="entry name" value="TOP2c"/>
    <property type="match status" value="1"/>
</dbReference>
<dbReference type="GO" id="GO:0005524">
    <property type="term" value="F:ATP binding"/>
    <property type="evidence" value="ECO:0007669"/>
    <property type="project" value="UniProtKB-UniRule"/>
</dbReference>
<comment type="similarity">
    <text evidence="2 10">Belongs to the type II topoisomerase GyrB family.</text>
</comment>
<dbReference type="InterPro" id="IPR006171">
    <property type="entry name" value="TOPRIM_dom"/>
</dbReference>
<keyword evidence="5 10" id="KW-0067">ATP-binding</keyword>
<dbReference type="InterPro" id="IPR020568">
    <property type="entry name" value="Ribosomal_Su5_D2-typ_SF"/>
</dbReference>
<evidence type="ECO:0000256" key="4">
    <source>
        <dbReference type="ARBA" id="ARBA00022741"/>
    </source>
</evidence>
<dbReference type="GO" id="GO:0005694">
    <property type="term" value="C:chromosome"/>
    <property type="evidence" value="ECO:0007669"/>
    <property type="project" value="InterPro"/>
</dbReference>
<evidence type="ECO:0000256" key="6">
    <source>
        <dbReference type="ARBA" id="ARBA00022842"/>
    </source>
</evidence>
<comment type="function">
    <text evidence="10">A type II topoisomerase that negatively supercoils closed circular double-stranded (ds) DNA in an ATP-dependent manner to modulate DNA topology and maintain chromosomes in an underwound state. Negative supercoiling favors strand separation, and DNA replication, transcription, recombination and repair, all of which involve strand separation. Also able to catalyze the interconversion of other topological isomers of dsDNA rings, including catenanes and knotted rings. Type II topoisomerases break and join 2 DNA strands simultaneously in an ATP-dependent manner.</text>
</comment>
<accession>A0A1G2G9J2</accession>
<dbReference type="CDD" id="cd16928">
    <property type="entry name" value="HATPase_GyrB-like"/>
    <property type="match status" value="1"/>
</dbReference>
<keyword evidence="7 10" id="KW-0799">Topoisomerase</keyword>
<dbReference type="SUPFAM" id="SSF56719">
    <property type="entry name" value="Type II DNA topoisomerase"/>
    <property type="match status" value="1"/>
</dbReference>
<dbReference type="InterPro" id="IPR000565">
    <property type="entry name" value="Topo_IIA_B"/>
</dbReference>
<keyword evidence="3 10" id="KW-0479">Metal-binding</keyword>
<dbReference type="SUPFAM" id="SSF55874">
    <property type="entry name" value="ATPase domain of HSP90 chaperone/DNA topoisomerase II/histidine kinase"/>
    <property type="match status" value="1"/>
</dbReference>
<dbReference type="EC" id="5.6.2.2" evidence="10"/>
<dbReference type="InterPro" id="IPR014721">
    <property type="entry name" value="Ribsml_uS5_D2-typ_fold_subgr"/>
</dbReference>
<dbReference type="EMBL" id="MHNN01000004">
    <property type="protein sequence ID" value="OGZ46919.1"/>
    <property type="molecule type" value="Genomic_DNA"/>
</dbReference>
<evidence type="ECO:0000256" key="1">
    <source>
        <dbReference type="ARBA" id="ARBA00000185"/>
    </source>
</evidence>
<name>A0A1G2G9J2_9BACT</name>
<protein>
    <recommendedName>
        <fullName evidence="10">DNA gyrase subunit B</fullName>
        <ecNumber evidence="10">5.6.2.2</ecNumber>
    </recommendedName>
</protein>
<dbReference type="Pfam" id="PF00204">
    <property type="entry name" value="DNA_gyraseB"/>
    <property type="match status" value="1"/>
</dbReference>
<dbReference type="Pfam" id="PF02518">
    <property type="entry name" value="HATPase_c"/>
    <property type="match status" value="1"/>
</dbReference>
<dbReference type="InterPro" id="IPR036890">
    <property type="entry name" value="HATPase_C_sf"/>
</dbReference>
<comment type="subunit">
    <text evidence="10">Heterotetramer, composed of two GyrA and two GyrB chains. In the heterotetramer, GyrA contains the active site tyrosine that forms a transient covalent intermediate with DNA, while GyrB binds cofactors and catalyzes ATP hydrolysis.</text>
</comment>
<dbReference type="FunFam" id="3.40.50.670:FF:000001">
    <property type="entry name" value="DNA topoisomerase 2"/>
    <property type="match status" value="1"/>
</dbReference>
<dbReference type="GO" id="GO:0005737">
    <property type="term" value="C:cytoplasm"/>
    <property type="evidence" value="ECO:0007669"/>
    <property type="project" value="UniProtKB-SubCell"/>
</dbReference>
<dbReference type="HAMAP" id="MF_01898">
    <property type="entry name" value="GyrB"/>
    <property type="match status" value="1"/>
</dbReference>
<comment type="miscellaneous">
    <text evidence="10">Few gyrases are as efficient as E.coli at forming negative supercoils. Not all organisms have 2 type II topoisomerases; in organisms with a single type II topoisomerase this enzyme also has to decatenate newly replicated chromosomes.</text>
</comment>
<evidence type="ECO:0000259" key="11">
    <source>
        <dbReference type="PROSITE" id="PS50880"/>
    </source>
</evidence>
<keyword evidence="6 10" id="KW-0460">Magnesium</keyword>
<dbReference type="GO" id="GO:0006265">
    <property type="term" value="P:DNA topological change"/>
    <property type="evidence" value="ECO:0007669"/>
    <property type="project" value="UniProtKB-UniRule"/>
</dbReference>
<comment type="cofactor">
    <cofactor evidence="10">
        <name>Mg(2+)</name>
        <dbReference type="ChEBI" id="CHEBI:18420"/>
    </cofactor>
    <cofactor evidence="10">
        <name>Mn(2+)</name>
        <dbReference type="ChEBI" id="CHEBI:29035"/>
    </cofactor>
    <cofactor evidence="10">
        <name>Ca(2+)</name>
        <dbReference type="ChEBI" id="CHEBI:29108"/>
    </cofactor>
    <text evidence="10">Binds two Mg(2+) per subunit. The magnesium ions form salt bridges with both the protein and the DNA. Can also accept other divalent metal cations, such as Mn(2+) or Ca(2+).</text>
</comment>
<dbReference type="PANTHER" id="PTHR45866">
    <property type="entry name" value="DNA GYRASE/TOPOISOMERASE SUBUNIT B"/>
    <property type="match status" value="1"/>
</dbReference>
<dbReference type="InterPro" id="IPR013759">
    <property type="entry name" value="Topo_IIA_B_C"/>
</dbReference>
<dbReference type="CDD" id="cd03366">
    <property type="entry name" value="TOPRIM_TopoIIA_GyrB"/>
    <property type="match status" value="1"/>
</dbReference>
<dbReference type="Gene3D" id="3.30.230.10">
    <property type="match status" value="1"/>
</dbReference>
<comment type="caution">
    <text evidence="12">The sequence shown here is derived from an EMBL/GenBank/DDBJ whole genome shotgun (WGS) entry which is preliminary data.</text>
</comment>
<dbReference type="PRINTS" id="PR00418">
    <property type="entry name" value="TPI2FAMILY"/>
</dbReference>
<gene>
    <name evidence="10" type="primary">gyrB</name>
    <name evidence="12" type="ORF">A3J54_01775</name>
</gene>
<dbReference type="SMART" id="SM00387">
    <property type="entry name" value="HATPase_c"/>
    <property type="match status" value="1"/>
</dbReference>
<dbReference type="InterPro" id="IPR034160">
    <property type="entry name" value="TOPRIM_GyrB"/>
</dbReference>
<dbReference type="NCBIfam" id="NF011501">
    <property type="entry name" value="PRK14939.1"/>
    <property type="match status" value="1"/>
</dbReference>
<dbReference type="Gene3D" id="3.30.565.10">
    <property type="entry name" value="Histidine kinase-like ATPase, C-terminal domain"/>
    <property type="match status" value="1"/>
</dbReference>
<dbReference type="InterPro" id="IPR003594">
    <property type="entry name" value="HATPase_dom"/>
</dbReference>
<evidence type="ECO:0000256" key="8">
    <source>
        <dbReference type="ARBA" id="ARBA00023125"/>
    </source>
</evidence>
<dbReference type="InterPro" id="IPR018522">
    <property type="entry name" value="TopoIIA_CS"/>
</dbReference>
<dbReference type="Proteomes" id="UP000176576">
    <property type="component" value="Unassembled WGS sequence"/>
</dbReference>
<feature type="binding site" evidence="10">
    <location>
        <position position="441"/>
    </location>
    <ligand>
        <name>Mg(2+)</name>
        <dbReference type="ChEBI" id="CHEBI:18420"/>
        <label>1</label>
        <note>catalytic</note>
    </ligand>
</feature>
<evidence type="ECO:0000313" key="13">
    <source>
        <dbReference type="Proteomes" id="UP000176576"/>
    </source>
</evidence>
<dbReference type="AlphaFoldDB" id="A0A1G2G9J2"/>
<dbReference type="Gene3D" id="3.40.50.670">
    <property type="match status" value="1"/>
</dbReference>
<evidence type="ECO:0000313" key="12">
    <source>
        <dbReference type="EMBL" id="OGZ46919.1"/>
    </source>
</evidence>
<keyword evidence="9 10" id="KW-0413">Isomerase</keyword>
<dbReference type="FunFam" id="3.30.230.10:FF:000005">
    <property type="entry name" value="DNA gyrase subunit B"/>
    <property type="match status" value="1"/>
</dbReference>
<dbReference type="Pfam" id="PF00986">
    <property type="entry name" value="DNA_gyraseB_C"/>
    <property type="match status" value="1"/>
</dbReference>
<feature type="domain" description="Toprim" evidence="11">
    <location>
        <begin position="435"/>
        <end position="549"/>
    </location>
</feature>
<dbReference type="InterPro" id="IPR011557">
    <property type="entry name" value="GyrB"/>
</dbReference>
<comment type="subcellular location">
    <subcellularLocation>
        <location evidence="10">Cytoplasm</location>
    </subcellularLocation>
</comment>
<dbReference type="PANTHER" id="PTHR45866:SF1">
    <property type="entry name" value="DNA GYRASE SUBUNIT B, MITOCHONDRIAL"/>
    <property type="match status" value="1"/>
</dbReference>
<dbReference type="GO" id="GO:0006261">
    <property type="term" value="P:DNA-templated DNA replication"/>
    <property type="evidence" value="ECO:0007669"/>
    <property type="project" value="UniProtKB-UniRule"/>
</dbReference>
<dbReference type="FunFam" id="3.30.565.10:FF:000002">
    <property type="entry name" value="DNA gyrase subunit B"/>
    <property type="match status" value="1"/>
</dbReference>
<feature type="site" description="Interaction with DNA" evidence="10">
    <location>
        <position position="469"/>
    </location>
</feature>
<dbReference type="Pfam" id="PF01751">
    <property type="entry name" value="Toprim"/>
    <property type="match status" value="1"/>
</dbReference>
<organism evidence="12 13">
    <name type="scientific">Candidatus Ryanbacteria bacterium RIFCSPHIGHO2_02_FULL_45_13b</name>
    <dbReference type="NCBI Taxonomy" id="1802117"/>
    <lineage>
        <taxon>Bacteria</taxon>
        <taxon>Candidatus Ryaniibacteriota</taxon>
    </lineage>
</organism>
<dbReference type="InterPro" id="IPR002288">
    <property type="entry name" value="DNA_gyrase_B_C"/>
</dbReference>
<dbReference type="PROSITE" id="PS00177">
    <property type="entry name" value="TOPOISOMERASE_II"/>
    <property type="match status" value="1"/>
</dbReference>
<feature type="site" description="Interaction with DNA" evidence="10">
    <location>
        <position position="466"/>
    </location>
</feature>
<dbReference type="GO" id="GO:0003918">
    <property type="term" value="F:DNA topoisomerase type II (double strand cut, ATP-hydrolyzing) activity"/>
    <property type="evidence" value="ECO:0007669"/>
    <property type="project" value="UniProtKB-UniRule"/>
</dbReference>
<dbReference type="SUPFAM" id="SSF54211">
    <property type="entry name" value="Ribosomal protein S5 domain 2-like"/>
    <property type="match status" value="1"/>
</dbReference>
<evidence type="ECO:0000256" key="9">
    <source>
        <dbReference type="ARBA" id="ARBA00023235"/>
    </source>
</evidence>
<dbReference type="InterPro" id="IPR013506">
    <property type="entry name" value="Topo_IIA_bsu_dom2"/>
</dbReference>
<dbReference type="PROSITE" id="PS50880">
    <property type="entry name" value="TOPRIM"/>
    <property type="match status" value="1"/>
</dbReference>
<dbReference type="InterPro" id="IPR013760">
    <property type="entry name" value="Topo_IIA-like_dom_sf"/>
</dbReference>
<feature type="binding site" evidence="10">
    <location>
        <position position="516"/>
    </location>
    <ligand>
        <name>Mg(2+)</name>
        <dbReference type="ChEBI" id="CHEBI:18420"/>
        <label>2</label>
    </ligand>
</feature>
<dbReference type="NCBIfam" id="NF004189">
    <property type="entry name" value="PRK05644.1"/>
    <property type="match status" value="1"/>
</dbReference>
<dbReference type="GO" id="GO:0046872">
    <property type="term" value="F:metal ion binding"/>
    <property type="evidence" value="ECO:0007669"/>
    <property type="project" value="UniProtKB-KW"/>
</dbReference>
<dbReference type="CDD" id="cd00822">
    <property type="entry name" value="TopoII_Trans_DNA_gyrase"/>
    <property type="match status" value="1"/>
</dbReference>
<feature type="binding site" evidence="10">
    <location>
        <position position="514"/>
    </location>
    <ligand>
        <name>Mg(2+)</name>
        <dbReference type="ChEBI" id="CHEBI:18420"/>
        <label>1</label>
        <note>catalytic</note>
    </ligand>
</feature>
<keyword evidence="10" id="KW-0963">Cytoplasm</keyword>
<evidence type="ECO:0000256" key="2">
    <source>
        <dbReference type="ARBA" id="ARBA00010708"/>
    </source>
</evidence>
<dbReference type="GO" id="GO:0003677">
    <property type="term" value="F:DNA binding"/>
    <property type="evidence" value="ECO:0007669"/>
    <property type="project" value="UniProtKB-KW"/>
</dbReference>
<dbReference type="STRING" id="1802117.A3J54_01775"/>
<evidence type="ECO:0000256" key="5">
    <source>
        <dbReference type="ARBA" id="ARBA00022840"/>
    </source>
</evidence>
<evidence type="ECO:0000256" key="10">
    <source>
        <dbReference type="HAMAP-Rule" id="MF_01898"/>
    </source>
</evidence>
<proteinExistence type="inferred from homology"/>
<dbReference type="PRINTS" id="PR01159">
    <property type="entry name" value="DNAGYRASEB"/>
</dbReference>
<evidence type="ECO:0000256" key="7">
    <source>
        <dbReference type="ARBA" id="ARBA00023029"/>
    </source>
</evidence>
<feature type="binding site" evidence="10">
    <location>
        <position position="514"/>
    </location>
    <ligand>
        <name>Mg(2+)</name>
        <dbReference type="ChEBI" id="CHEBI:18420"/>
        <label>2</label>
    </ligand>
</feature>
<dbReference type="InterPro" id="IPR001241">
    <property type="entry name" value="Topo_IIA"/>
</dbReference>
<keyword evidence="8" id="KW-0238">DNA-binding</keyword>
<keyword evidence="4 10" id="KW-0547">Nucleotide-binding</keyword>
<sequence length="700" mass="78207">MAKKESKEKKLESSSSSDYGAKDIFVLEGLDPVRKRPGMYIGSTGPDGLHHLIWEIVDNSIDEAMAGHARNIEITLLPKNQVRVSDDGRGIPVDIHKQTKKSALETIMTTLHAGGKFGGEAYKVSGGLHGVGASVVNALSVYMRAEVCKEGILYAQEYERGKPKADVKKIGKCGANGTTILFEPDSQIFSEIEFNGRRVLDKLRQQAYLTRGVRISFDDQRKNDVTSEYRYAFYFEGGIKSFVKHLNRDITIIHDTVFYAEKTVNDIQIEIALQYADDLQAREMGFANNIHTPEGGMHITGFRTALTRVLNDYSRKNGYLKQDEENLIGEDVREGLTVVVSVKLRETQFEGQTKSKLGNPEARTAVESFFAESFSSYLEENPADARAVAGKVILASKARKAAKAAKDTILRKGILEGMTLPGKLADCQSKSAEESEIFIVEGDSAGGSAKGARDRRTQAILPLRGKILNVERARLDKMLASKEIKSLVIALGAAIAEEFSLEKIRYHKIVIMTDADVDGAHIRTLLLTLFYRYYRPVIEAGYLYIAQPPLYKISRGREFHYAYSDAQKEVFIKEMQAQRDARQDEREAKKVGKGNVKITVEEEHFIAEAMEGEEEEGKSSEVLAKEGKGFNIQRYKGLGEMNPDQLWETTMDPAQRLLLRVSIRDAVEADHIFDILMGDEVAPRKSFIQTHAKMVKNLDI</sequence>
<comment type="catalytic activity">
    <reaction evidence="1 10">
        <text>ATP-dependent breakage, passage and rejoining of double-stranded DNA.</text>
        <dbReference type="EC" id="5.6.2.2"/>
    </reaction>
</comment>
<dbReference type="NCBIfam" id="TIGR01059">
    <property type="entry name" value="gyrB"/>
    <property type="match status" value="1"/>
</dbReference>
<evidence type="ECO:0000256" key="3">
    <source>
        <dbReference type="ARBA" id="ARBA00022723"/>
    </source>
</evidence>